<dbReference type="EMBL" id="QMFY01000010">
    <property type="protein sequence ID" value="RAV99671.1"/>
    <property type="molecule type" value="Genomic_DNA"/>
</dbReference>
<gene>
    <name evidence="1" type="ORF">DQQ10_18935</name>
</gene>
<reference evidence="1 2" key="1">
    <citation type="submission" date="2018-06" db="EMBL/GenBank/DDBJ databases">
        <title>Chryseolinea flavus sp. nov., a member of the phylum Bacteroidetes isolated from soil.</title>
        <authorList>
            <person name="Li Y."/>
            <person name="Wang J."/>
        </authorList>
    </citation>
    <scope>NUCLEOTIDE SEQUENCE [LARGE SCALE GENOMIC DNA]</scope>
    <source>
        <strain evidence="1 2">SDU1-6</strain>
    </source>
</reference>
<sequence>MTCSIISESRLASHKSITIYLIEQQLKSKRFFDDVESIGLGCYDFQPNLDHLILKNLALDDGSDNTFELYSQVMHKHSQLLKPNFKAIHNRSRKAYSDLVALKRRVAKTK</sequence>
<accession>A0A364XYY4</accession>
<keyword evidence="2" id="KW-1185">Reference proteome</keyword>
<comment type="caution">
    <text evidence="1">The sequence shown here is derived from an EMBL/GenBank/DDBJ whole genome shotgun (WGS) entry which is preliminary data.</text>
</comment>
<protein>
    <submittedName>
        <fullName evidence="1">Uncharacterized protein</fullName>
    </submittedName>
</protein>
<evidence type="ECO:0000313" key="1">
    <source>
        <dbReference type="EMBL" id="RAV99671.1"/>
    </source>
</evidence>
<evidence type="ECO:0000313" key="2">
    <source>
        <dbReference type="Proteomes" id="UP000251889"/>
    </source>
</evidence>
<dbReference type="Proteomes" id="UP000251889">
    <property type="component" value="Unassembled WGS sequence"/>
</dbReference>
<proteinExistence type="predicted"/>
<organism evidence="1 2">
    <name type="scientific">Pseudochryseolinea flava</name>
    <dbReference type="NCBI Taxonomy" id="2059302"/>
    <lineage>
        <taxon>Bacteria</taxon>
        <taxon>Pseudomonadati</taxon>
        <taxon>Bacteroidota</taxon>
        <taxon>Cytophagia</taxon>
        <taxon>Cytophagales</taxon>
        <taxon>Fulvivirgaceae</taxon>
        <taxon>Pseudochryseolinea</taxon>
    </lineage>
</organism>
<dbReference type="AlphaFoldDB" id="A0A364XYY4"/>
<name>A0A364XYY4_9BACT</name>